<evidence type="ECO:0000259" key="3">
    <source>
        <dbReference type="Pfam" id="PF16332"/>
    </source>
</evidence>
<dbReference type="PANTHER" id="PTHR38045">
    <property type="entry name" value="CHROMOSOME 1, WHOLE GENOME SHOTGUN SEQUENCE"/>
    <property type="match status" value="1"/>
</dbReference>
<comment type="subcellular location">
    <subcellularLocation>
        <location evidence="1">Cell envelope</location>
    </subcellularLocation>
</comment>
<dbReference type="RefSeq" id="WP_229801159.1">
    <property type="nucleotide sequence ID" value="NZ_BMPB01000016.1"/>
</dbReference>
<evidence type="ECO:0000313" key="5">
    <source>
        <dbReference type="Proteomes" id="UP000533637"/>
    </source>
</evidence>
<gene>
    <name evidence="4" type="ORF">GGQ57_004730</name>
</gene>
<dbReference type="InterPro" id="IPR008929">
    <property type="entry name" value="Chondroitin_lyas"/>
</dbReference>
<accession>A0ABR6KTF0</accession>
<dbReference type="Pfam" id="PF07940">
    <property type="entry name" value="Hepar_II_III_C"/>
    <property type="match status" value="1"/>
</dbReference>
<dbReference type="EMBL" id="JACHOC010000012">
    <property type="protein sequence ID" value="MBB4624785.1"/>
    <property type="molecule type" value="Genomic_DNA"/>
</dbReference>
<dbReference type="Gene3D" id="1.50.10.100">
    <property type="entry name" value="Chondroitin AC/alginate lyase"/>
    <property type="match status" value="1"/>
</dbReference>
<keyword evidence="5" id="KW-1185">Reference proteome</keyword>
<protein>
    <recommendedName>
        <fullName evidence="6">Heparinase</fullName>
    </recommendedName>
</protein>
<evidence type="ECO:0008006" key="6">
    <source>
        <dbReference type="Google" id="ProtNLM"/>
    </source>
</evidence>
<evidence type="ECO:0000256" key="1">
    <source>
        <dbReference type="ARBA" id="ARBA00004196"/>
    </source>
</evidence>
<comment type="caution">
    <text evidence="4">The sequence shown here is derived from an EMBL/GenBank/DDBJ whole genome shotgun (WGS) entry which is preliminary data.</text>
</comment>
<proteinExistence type="predicted"/>
<organism evidence="4 5">
    <name type="scientific">Parabacteroides faecis</name>
    <dbReference type="NCBI Taxonomy" id="1217282"/>
    <lineage>
        <taxon>Bacteria</taxon>
        <taxon>Pseudomonadati</taxon>
        <taxon>Bacteroidota</taxon>
        <taxon>Bacteroidia</taxon>
        <taxon>Bacteroidales</taxon>
        <taxon>Tannerellaceae</taxon>
        <taxon>Parabacteroides</taxon>
    </lineage>
</organism>
<dbReference type="PANTHER" id="PTHR38045:SF1">
    <property type="entry name" value="HEPARINASE II_III-LIKE PROTEIN"/>
    <property type="match status" value="1"/>
</dbReference>
<name>A0ABR6KTF0_9BACT</name>
<sequence>MKQYIQLIMLLLLPVVLHAQSLSGVSSNEVIPDHPRLLLLKAEEKILKDKIATEPLLKNLHEEIILECNRMLPLSVLTRNQQGRRILHTSREAIRRIFYLSYAFRLTGDGKYFKRAEKELLAVAALSDWNPSHFLDVAEMTAAVSVGYDWLYHELSENSRKEIASAIRSKGLQPSLEKQYNGWLAGNNNWNQVCNGGITFGALALYELQPEESAALVNRALESIRRPMTVYVNNGAYPEGYGYWIYGTTYNVLFINMLETIWKKDFGLCEAPGFLNTATFMQHMEGTAKVVNKLAVKSLERVTESKQANLQCFNFADNGSSTVINPVMYWFAGKTKNLSLIWRELDKLATLEVKKDPSLTKDRYLPMLLVWSKDVSFRNVKTPAERMYTGQGKSALAIMRTSWDSDHSIYLGVKGGTPNESHGHMDIGSFVMEADGIRWAMDFGAQDYHSLESKGIDLWNMKQESPRWDVFRYNNMAHNTLTINGKKQIIAGHAPIENSTEKRGQMSVSMDLTPLYETEVSSLKRGAGIINDEYVLIRDEVRTGNKEASVRWNLLTAATPELIDDHTILLSMDNRKLTIKANGTVSLKSKIWSTESPHDYDTSNAGTTFVGFEFDVPANTRQSIDVILIPGDKQPVMECSEIQLF</sequence>
<evidence type="ECO:0000259" key="2">
    <source>
        <dbReference type="Pfam" id="PF07940"/>
    </source>
</evidence>
<feature type="domain" description="Heparinase II/III-like C-terminal" evidence="2">
    <location>
        <begin position="401"/>
        <end position="595"/>
    </location>
</feature>
<dbReference type="SUPFAM" id="SSF48230">
    <property type="entry name" value="Chondroitin AC/alginate lyase"/>
    <property type="match status" value="1"/>
</dbReference>
<reference evidence="4 5" key="1">
    <citation type="submission" date="2020-08" db="EMBL/GenBank/DDBJ databases">
        <title>Genomic Encyclopedia of Type Strains, Phase IV (KMG-IV): sequencing the most valuable type-strain genomes for metagenomic binning, comparative biology and taxonomic classification.</title>
        <authorList>
            <person name="Goeker M."/>
        </authorList>
    </citation>
    <scope>NUCLEOTIDE SEQUENCE [LARGE SCALE GENOMIC DNA]</scope>
    <source>
        <strain evidence="4 5">DSM 102983</strain>
    </source>
</reference>
<feature type="domain" description="Heparinase II N-terminal" evidence="3">
    <location>
        <begin position="39"/>
        <end position="337"/>
    </location>
</feature>
<evidence type="ECO:0000313" key="4">
    <source>
        <dbReference type="EMBL" id="MBB4624785.1"/>
    </source>
</evidence>
<dbReference type="Proteomes" id="UP000533637">
    <property type="component" value="Unassembled WGS sequence"/>
</dbReference>
<dbReference type="Gene3D" id="2.70.98.70">
    <property type="match status" value="1"/>
</dbReference>
<dbReference type="InterPro" id="IPR012480">
    <property type="entry name" value="Hepar_II_III_C"/>
</dbReference>
<dbReference type="Pfam" id="PF16332">
    <property type="entry name" value="DUF4962"/>
    <property type="match status" value="1"/>
</dbReference>
<dbReference type="InterPro" id="IPR032518">
    <property type="entry name" value="HepII_N"/>
</dbReference>